<evidence type="ECO:0000313" key="3">
    <source>
        <dbReference type="Proteomes" id="UP000799423"/>
    </source>
</evidence>
<evidence type="ECO:0000313" key="2">
    <source>
        <dbReference type="EMBL" id="KAF2855687.1"/>
    </source>
</evidence>
<dbReference type="Proteomes" id="UP000799423">
    <property type="component" value="Unassembled WGS sequence"/>
</dbReference>
<organism evidence="2 3">
    <name type="scientific">Plenodomus tracheiphilus IPT5</name>
    <dbReference type="NCBI Taxonomy" id="1408161"/>
    <lineage>
        <taxon>Eukaryota</taxon>
        <taxon>Fungi</taxon>
        <taxon>Dikarya</taxon>
        <taxon>Ascomycota</taxon>
        <taxon>Pezizomycotina</taxon>
        <taxon>Dothideomycetes</taxon>
        <taxon>Pleosporomycetidae</taxon>
        <taxon>Pleosporales</taxon>
        <taxon>Pleosporineae</taxon>
        <taxon>Leptosphaeriaceae</taxon>
        <taxon>Plenodomus</taxon>
    </lineage>
</organism>
<name>A0A6A7BLK6_9PLEO</name>
<feature type="region of interest" description="Disordered" evidence="1">
    <location>
        <begin position="73"/>
        <end position="106"/>
    </location>
</feature>
<keyword evidence="3" id="KW-1185">Reference proteome</keyword>
<evidence type="ECO:0000256" key="1">
    <source>
        <dbReference type="SAM" id="MobiDB-lite"/>
    </source>
</evidence>
<feature type="region of interest" description="Disordered" evidence="1">
    <location>
        <begin position="118"/>
        <end position="153"/>
    </location>
</feature>
<feature type="compositionally biased region" description="Low complexity" evidence="1">
    <location>
        <begin position="89"/>
        <end position="104"/>
    </location>
</feature>
<protein>
    <submittedName>
        <fullName evidence="2">Uncharacterized protein</fullName>
    </submittedName>
</protein>
<accession>A0A6A7BLK6</accession>
<sequence>MTLKTIIMRVRRAVLCCTERERKRPSETVRLEIGSPTDVRRVDVSATLPGLTDAERRYIREKASSDAVHLLGLQSEPPSHPVTSPPSPTRSSSPSLAPTSAMPSREPSVALLNAASKDLPSALPTPPRRTHNENSPPASRMKTMWKSSNRLSNSSTCHDGLYEKLEQIKGADVEEKGLTESFVTLNLDFDFEDKKSSVHASSVHASESTRTLSLTEGFEMQDTKGGKCQPIAKSLVVQKAIDATNLGDSSDDSDFEEDSLIAAEHVQLVKI</sequence>
<gene>
    <name evidence="2" type="ORF">T440DRAFT_464081</name>
</gene>
<dbReference type="EMBL" id="MU006290">
    <property type="protein sequence ID" value="KAF2855687.1"/>
    <property type="molecule type" value="Genomic_DNA"/>
</dbReference>
<feature type="compositionally biased region" description="Pro residues" evidence="1">
    <location>
        <begin position="78"/>
        <end position="88"/>
    </location>
</feature>
<dbReference type="AlphaFoldDB" id="A0A6A7BLK6"/>
<dbReference type="OrthoDB" id="5226159at2759"/>
<proteinExistence type="predicted"/>
<reference evidence="2" key="1">
    <citation type="submission" date="2020-01" db="EMBL/GenBank/DDBJ databases">
        <authorList>
            <consortium name="DOE Joint Genome Institute"/>
            <person name="Haridas S."/>
            <person name="Albert R."/>
            <person name="Binder M."/>
            <person name="Bloem J."/>
            <person name="Labutti K."/>
            <person name="Salamov A."/>
            <person name="Andreopoulos B."/>
            <person name="Baker S.E."/>
            <person name="Barry K."/>
            <person name="Bills G."/>
            <person name="Bluhm B.H."/>
            <person name="Cannon C."/>
            <person name="Castanera R."/>
            <person name="Culley D.E."/>
            <person name="Daum C."/>
            <person name="Ezra D."/>
            <person name="Gonzalez J.B."/>
            <person name="Henrissat B."/>
            <person name="Kuo A."/>
            <person name="Liang C."/>
            <person name="Lipzen A."/>
            <person name="Lutzoni F."/>
            <person name="Magnuson J."/>
            <person name="Mondo S."/>
            <person name="Nolan M."/>
            <person name="Ohm R."/>
            <person name="Pangilinan J."/>
            <person name="Park H.-J."/>
            <person name="Ramirez L."/>
            <person name="Alfaro M."/>
            <person name="Sun H."/>
            <person name="Tritt A."/>
            <person name="Yoshinaga Y."/>
            <person name="Zwiers L.-H."/>
            <person name="Turgeon B.G."/>
            <person name="Goodwin S.B."/>
            <person name="Spatafora J.W."/>
            <person name="Crous P.W."/>
            <person name="Grigoriev I.V."/>
        </authorList>
    </citation>
    <scope>NUCLEOTIDE SEQUENCE</scope>
    <source>
        <strain evidence="2">IPT5</strain>
    </source>
</reference>